<sequence length="283" mass="30621">MPSAKGYQDQLDMLRLGSDPLRIAYTSSPSVLSSAGSQVKSLIVFDSSFNPPTMAHLELVNRTLANPAIVEPGSVADVLLLLAVQNADKPTAPAPLADRLAMMEQFSLAVVGGGQNTNKVNVAVGITKHARFVDKADGVFGMFPAVEEQVYLTGYDTLIRLLDAKYYPNQTLEQALGEFMARCKIVCFIRDNPKWGTAADQVRFVDDIRAGKKPDVPQAWASRIWLLSYYAGHHGGPTNLDLALVSSTAARAAASQTGQVCIFTCVVRGQRVGLLPRRKRGQC</sequence>
<dbReference type="SUPFAM" id="SSF52374">
    <property type="entry name" value="Nucleotidylyl transferase"/>
    <property type="match status" value="1"/>
</dbReference>
<dbReference type="GO" id="GO:0000309">
    <property type="term" value="F:nicotinamide-nucleotide adenylyltransferase activity"/>
    <property type="evidence" value="ECO:0007669"/>
    <property type="project" value="TreeGrafter"/>
</dbReference>
<dbReference type="Gene3D" id="3.40.50.620">
    <property type="entry name" value="HUPs"/>
    <property type="match status" value="1"/>
</dbReference>
<accession>A0AAD7QVU3</accession>
<dbReference type="PANTHER" id="PTHR31285">
    <property type="entry name" value="NICOTINAMIDE MONONUCLEOTIDE ADENYLYLTRANSFERASE"/>
    <property type="match status" value="1"/>
</dbReference>
<dbReference type="RefSeq" id="XP_056045571.1">
    <property type="nucleotide sequence ID" value="XM_056191542.1"/>
</dbReference>
<proteinExistence type="predicted"/>
<evidence type="ECO:0008006" key="3">
    <source>
        <dbReference type="Google" id="ProtNLM"/>
    </source>
</evidence>
<dbReference type="AlphaFoldDB" id="A0AAD7QVU3"/>
<name>A0AAD7QVU3_9ASCO</name>
<dbReference type="GO" id="GO:0005634">
    <property type="term" value="C:nucleus"/>
    <property type="evidence" value="ECO:0007669"/>
    <property type="project" value="TreeGrafter"/>
</dbReference>
<comment type="caution">
    <text evidence="1">The sequence shown here is derived from an EMBL/GenBank/DDBJ whole genome shotgun (WGS) entry which is preliminary data.</text>
</comment>
<dbReference type="InterPro" id="IPR014729">
    <property type="entry name" value="Rossmann-like_a/b/a_fold"/>
</dbReference>
<evidence type="ECO:0000313" key="1">
    <source>
        <dbReference type="EMBL" id="KAJ8102121.1"/>
    </source>
</evidence>
<dbReference type="Proteomes" id="UP001217417">
    <property type="component" value="Unassembled WGS sequence"/>
</dbReference>
<evidence type="ECO:0000313" key="2">
    <source>
        <dbReference type="Proteomes" id="UP001217417"/>
    </source>
</evidence>
<gene>
    <name evidence="1" type="ORF">POJ06DRAFT_77339</name>
</gene>
<dbReference type="EMBL" id="JARPMG010000003">
    <property type="protein sequence ID" value="KAJ8102121.1"/>
    <property type="molecule type" value="Genomic_DNA"/>
</dbReference>
<dbReference type="GeneID" id="80886708"/>
<keyword evidence="2" id="KW-1185">Reference proteome</keyword>
<organism evidence="1 2">
    <name type="scientific">Lipomyces tetrasporus</name>
    <dbReference type="NCBI Taxonomy" id="54092"/>
    <lineage>
        <taxon>Eukaryota</taxon>
        <taxon>Fungi</taxon>
        <taxon>Dikarya</taxon>
        <taxon>Ascomycota</taxon>
        <taxon>Saccharomycotina</taxon>
        <taxon>Lipomycetes</taxon>
        <taxon>Lipomycetales</taxon>
        <taxon>Lipomycetaceae</taxon>
        <taxon>Lipomyces</taxon>
    </lineage>
</organism>
<dbReference type="GO" id="GO:0005737">
    <property type="term" value="C:cytoplasm"/>
    <property type="evidence" value="ECO:0007669"/>
    <property type="project" value="TreeGrafter"/>
</dbReference>
<dbReference type="GO" id="GO:0016887">
    <property type="term" value="F:ATP hydrolysis activity"/>
    <property type="evidence" value="ECO:0007669"/>
    <property type="project" value="TreeGrafter"/>
</dbReference>
<reference evidence="1" key="1">
    <citation type="submission" date="2023-03" db="EMBL/GenBank/DDBJ databases">
        <title>Near-Complete genome sequence of Lipomyces tetrasporous NRRL Y-64009, an oleaginous yeast capable of growing on lignocellulosic hydrolysates.</title>
        <authorList>
            <consortium name="Lawrence Berkeley National Laboratory"/>
            <person name="Jagtap S.S."/>
            <person name="Liu J.-J."/>
            <person name="Walukiewicz H.E."/>
            <person name="Pangilinan J."/>
            <person name="Lipzen A."/>
            <person name="Ahrendt S."/>
            <person name="Koriabine M."/>
            <person name="Cobaugh K."/>
            <person name="Salamov A."/>
            <person name="Yoshinaga Y."/>
            <person name="Ng V."/>
            <person name="Daum C."/>
            <person name="Grigoriev I.V."/>
            <person name="Slininger P.J."/>
            <person name="Dien B.S."/>
            <person name="Jin Y.-S."/>
            <person name="Rao C.V."/>
        </authorList>
    </citation>
    <scope>NUCLEOTIDE SEQUENCE</scope>
    <source>
        <strain evidence="1">NRRL Y-64009</strain>
    </source>
</reference>
<dbReference type="PANTHER" id="PTHR31285:SF0">
    <property type="entry name" value="NICOTINAMIDE MONONUCLEOTIDE ADENYLYLTRANSFERASE"/>
    <property type="match status" value="1"/>
</dbReference>
<protein>
    <recommendedName>
        <fullName evidence="3">Nicotinamide-nucleotide adenylyltransferase</fullName>
    </recommendedName>
</protein>